<dbReference type="RefSeq" id="WP_115292645.1">
    <property type="nucleotide sequence ID" value="NZ_UGUU01000002.1"/>
</dbReference>
<dbReference type="Gene3D" id="3.40.50.300">
    <property type="entry name" value="P-loop containing nucleotide triphosphate hydrolases"/>
    <property type="match status" value="1"/>
</dbReference>
<sequence length="424" mass="48925">MKVRQISPARFKPKFDIDTGLHPKQAEVFLDPTRFRVVVAGRRWGKTNLSKNEILARARIPKQKIWYIAPTYRMAKQIMWNDLKETIPRDWIVRLHETEMSVTLANGTIIECKGADNPDTLRGVGLNFVVMDEFQDMRVETWTTIIRPTLAKDRGEALFIGTPKAYNQLYEVFALGQDPTRTAWSSYQFPTITSPFIPEEEIADARRDMDPRTFRQEFEASFETMSGRVYYPFDRHQHVSSKIAFNPSLPIWVGVDFNIDPMSAAIIQPQTNGQLWVVDEIFLHNSNTEEMCEELERRYWRHMNKITIYPDPAGGARQHARGESDLDIFRQKGFKRIKFRKKHPFVADRVNALNRMLRNADGAMRLMVAPGCRNVIESLEQTLYKAGSRDIDKAAGMEHITDALGYPVELEFPTKQIVIAGRSL</sequence>
<evidence type="ECO:0000313" key="2">
    <source>
        <dbReference type="Proteomes" id="UP000254260"/>
    </source>
</evidence>
<gene>
    <name evidence="1" type="ORF">NCTC10899_05028</name>
</gene>
<dbReference type="AlphaFoldDB" id="A0A379PLZ3"/>
<dbReference type="Proteomes" id="UP000254260">
    <property type="component" value="Unassembled WGS sequence"/>
</dbReference>
<evidence type="ECO:0000313" key="1">
    <source>
        <dbReference type="EMBL" id="SUE95787.1"/>
    </source>
</evidence>
<dbReference type="OrthoDB" id="6032310at2"/>
<dbReference type="EMBL" id="UGUU01000002">
    <property type="protein sequence ID" value="SUE95787.1"/>
    <property type="molecule type" value="Genomic_DNA"/>
</dbReference>
<protein>
    <submittedName>
        <fullName evidence="1">Terminase</fullName>
    </submittedName>
</protein>
<reference evidence="1 2" key="1">
    <citation type="submission" date="2018-06" db="EMBL/GenBank/DDBJ databases">
        <authorList>
            <consortium name="Pathogen Informatics"/>
            <person name="Doyle S."/>
        </authorList>
    </citation>
    <scope>NUCLEOTIDE SEQUENCE [LARGE SCALE GENOMIC DNA]</scope>
    <source>
        <strain evidence="1 2">NCTC10899</strain>
    </source>
</reference>
<accession>A0A379PLZ3</accession>
<dbReference type="InterPro" id="IPR027417">
    <property type="entry name" value="P-loop_NTPase"/>
</dbReference>
<name>A0A379PLZ3_ECTME</name>
<dbReference type="Gene3D" id="3.30.420.280">
    <property type="match status" value="1"/>
</dbReference>
<organism evidence="1 2">
    <name type="scientific">Ectopseudomonas mendocina</name>
    <name type="common">Pseudomonas mendocina</name>
    <dbReference type="NCBI Taxonomy" id="300"/>
    <lineage>
        <taxon>Bacteria</taxon>
        <taxon>Pseudomonadati</taxon>
        <taxon>Pseudomonadota</taxon>
        <taxon>Gammaproteobacteria</taxon>
        <taxon>Pseudomonadales</taxon>
        <taxon>Pseudomonadaceae</taxon>
        <taxon>Ectopseudomonas</taxon>
    </lineage>
</organism>
<proteinExistence type="predicted"/>